<evidence type="ECO:0000256" key="4">
    <source>
        <dbReference type="ARBA" id="ARBA00011738"/>
    </source>
</evidence>
<dbReference type="FunFam" id="3.10.20.30:FF:000006">
    <property type="entry name" value="Threonine--tRNA ligase, cytoplasmic"/>
    <property type="match status" value="1"/>
</dbReference>
<dbReference type="Gene3D" id="3.30.980.10">
    <property type="entry name" value="Threonyl-trna Synthetase, Chain A, domain 2"/>
    <property type="match status" value="1"/>
</dbReference>
<evidence type="ECO:0000256" key="2">
    <source>
        <dbReference type="ARBA" id="ARBA00004496"/>
    </source>
</evidence>
<feature type="domain" description="TGS" evidence="20">
    <location>
        <begin position="175"/>
        <end position="237"/>
    </location>
</feature>
<keyword evidence="22" id="KW-1185">Reference proteome</keyword>
<accession>X6MRC0</accession>
<dbReference type="Pfam" id="PF03129">
    <property type="entry name" value="HGTP_anticodon"/>
    <property type="match status" value="1"/>
</dbReference>
<feature type="region of interest" description="Disordered" evidence="17">
    <location>
        <begin position="1"/>
        <end position="63"/>
    </location>
</feature>
<comment type="subunit">
    <text evidence="4">Homodimer.</text>
</comment>
<dbReference type="FunFam" id="3.30.980.10:FF:000005">
    <property type="entry name" value="Threonyl-tRNA synthetase, mitochondrial"/>
    <property type="match status" value="1"/>
</dbReference>
<dbReference type="InterPro" id="IPR036621">
    <property type="entry name" value="Anticodon-bd_dom_sf"/>
</dbReference>
<dbReference type="EC" id="6.1.1.3" evidence="5"/>
<dbReference type="InterPro" id="IPR002314">
    <property type="entry name" value="aa-tRNA-synt_IIb"/>
</dbReference>
<dbReference type="SMART" id="SM00863">
    <property type="entry name" value="tRNA_SAD"/>
    <property type="match status" value="1"/>
</dbReference>
<protein>
    <recommendedName>
        <fullName evidence="5">threonine--tRNA ligase</fullName>
        <ecNumber evidence="5">6.1.1.3</ecNumber>
    </recommendedName>
    <alternativeName>
        <fullName evidence="15">Threonyl-tRNA synthetase</fullName>
    </alternativeName>
</protein>
<dbReference type="Gene3D" id="3.30.930.10">
    <property type="entry name" value="Bira Bifunctional Protein, Domain 2"/>
    <property type="match status" value="1"/>
</dbReference>
<dbReference type="InterPro" id="IPR047246">
    <property type="entry name" value="ThrRS_anticodon"/>
</dbReference>
<dbReference type="InterPro" id="IPR018163">
    <property type="entry name" value="Thr/Ala-tRNA-synth_IIc_edit"/>
</dbReference>
<keyword evidence="7" id="KW-0597">Phosphoprotein</keyword>
<dbReference type="InterPro" id="IPR033728">
    <property type="entry name" value="ThrRS_core"/>
</dbReference>
<dbReference type="PANTHER" id="PTHR11451">
    <property type="entry name" value="THREONINE-TRNA LIGASE"/>
    <property type="match status" value="1"/>
</dbReference>
<comment type="similarity">
    <text evidence="3">Belongs to the class-II aminoacyl-tRNA synthetase family.</text>
</comment>
<dbReference type="OrthoDB" id="5423599at2759"/>
<evidence type="ECO:0000256" key="13">
    <source>
        <dbReference type="ARBA" id="ARBA00023128"/>
    </source>
</evidence>
<dbReference type="InterPro" id="IPR012675">
    <property type="entry name" value="Beta-grasp_dom_sf"/>
</dbReference>
<sequence>MDLIQNRTVSSGVLPKLNIQNEPPKAQATTTKAKDKGKKKEDGKEEKKEENKGPNANQSKKEKKGKGAVKFLPLFFYSIMFHVIIVFVLFAEVSRIHNKYACVVKCEKKINSVFFFLGRGNEGKKNNQINDTTQKKKADIKLEDHLQEIEFIKQRIELFDKLYAEQQKGLESKKKSIKITLPDGNSIDGVAFETSPFDVAKNISLGLAKRAIVARVNDKLFDLTRPLEDDCKLEILTFDDSDGKHVFWHSSSHVLGESLERLFKGQLTVGPALDPSQMLHNGGFYYDVDISSLGDDTKISEHHYGAIEEFIKTITKDKQPFHRVMLTKEQALEMFKYKQELISEKIPDGATCTAYRCGPLIDLCKGPHIPNTDLIKAVKLVKNGATYWRNDSNRDSLQRIYGISFPDNKLMKEYEERKKMAEENDHRKIGQDQQLFFFHDLSPGSCFWLPHGARIYNKLQQFISGCYRDRGFTEVCFQYTSQKKMQIPNIYAQVISPNVYNFKLWEVSGHAQNYAENMFLFESEGQQFGLKPMNCPGHCLMFKSSLRSYRDLPLRFADFGALHRNEMSGSLTGLTRVRRFQQDDAHIFCRRDQIHQEVSNCLHFLDYVYGKFGFRFELALSTRPKEKYLGDIKVWDEAERMLAQALDDFVAKHSSLKAWKYNHGDGAFYGPKVDIHVYDSLHRQHQCATIQLDFQLPIRFELDFKAESGGVERPVIVHRAIYGSFERFIAILSEHLGGKWPFWLSPRQVCIIPVTGKVVYEFTEYAQSVREIMHKAGYWVDVDDSRNHLPKKVRNAQVSQYNFILVVGEKERDAKAVSVRRRDNTELGSKTIDEMLAWFKELVEKYE</sequence>
<keyword evidence="8" id="KW-0436">Ligase</keyword>
<evidence type="ECO:0000256" key="1">
    <source>
        <dbReference type="ARBA" id="ARBA00004305"/>
    </source>
</evidence>
<dbReference type="GO" id="GO:0005759">
    <property type="term" value="C:mitochondrial matrix"/>
    <property type="evidence" value="ECO:0007669"/>
    <property type="project" value="UniProtKB-SubCell"/>
</dbReference>
<keyword evidence="18" id="KW-0812">Transmembrane</keyword>
<evidence type="ECO:0000256" key="14">
    <source>
        <dbReference type="ARBA" id="ARBA00023146"/>
    </source>
</evidence>
<dbReference type="InterPro" id="IPR045864">
    <property type="entry name" value="aa-tRNA-synth_II/BPL/LPL"/>
</dbReference>
<dbReference type="Pfam" id="PF07973">
    <property type="entry name" value="tRNA_SAD"/>
    <property type="match status" value="1"/>
</dbReference>
<dbReference type="InterPro" id="IPR012947">
    <property type="entry name" value="tRNA_SAD"/>
</dbReference>
<evidence type="ECO:0000256" key="15">
    <source>
        <dbReference type="ARBA" id="ARBA00031900"/>
    </source>
</evidence>
<organism evidence="21 22">
    <name type="scientific">Reticulomyxa filosa</name>
    <dbReference type="NCBI Taxonomy" id="46433"/>
    <lineage>
        <taxon>Eukaryota</taxon>
        <taxon>Sar</taxon>
        <taxon>Rhizaria</taxon>
        <taxon>Retaria</taxon>
        <taxon>Foraminifera</taxon>
        <taxon>Monothalamids</taxon>
        <taxon>Reticulomyxidae</taxon>
        <taxon>Reticulomyxa</taxon>
    </lineage>
</organism>
<evidence type="ECO:0000256" key="3">
    <source>
        <dbReference type="ARBA" id="ARBA00008226"/>
    </source>
</evidence>
<dbReference type="CDD" id="cd00860">
    <property type="entry name" value="ThrRS_anticodon"/>
    <property type="match status" value="1"/>
</dbReference>
<evidence type="ECO:0000256" key="10">
    <source>
        <dbReference type="ARBA" id="ARBA00022840"/>
    </source>
</evidence>
<keyword evidence="18" id="KW-1133">Transmembrane helix</keyword>
<evidence type="ECO:0000256" key="5">
    <source>
        <dbReference type="ARBA" id="ARBA00013163"/>
    </source>
</evidence>
<gene>
    <name evidence="21" type="ORF">RFI_20784</name>
</gene>
<dbReference type="PANTHER" id="PTHR11451:SF46">
    <property type="entry name" value="THREONINE--TRNA LIGASE"/>
    <property type="match status" value="1"/>
</dbReference>
<keyword evidence="10" id="KW-0067">ATP-binding</keyword>
<dbReference type="NCBIfam" id="TIGR00418">
    <property type="entry name" value="thrS"/>
    <property type="match status" value="1"/>
</dbReference>
<dbReference type="Gene3D" id="3.40.50.800">
    <property type="entry name" value="Anticodon-binding domain"/>
    <property type="match status" value="1"/>
</dbReference>
<comment type="subcellular location">
    <subcellularLocation>
        <location evidence="2">Cytoplasm</location>
    </subcellularLocation>
    <subcellularLocation>
        <location evidence="1">Mitochondrion matrix</location>
    </subcellularLocation>
</comment>
<comment type="catalytic activity">
    <reaction evidence="16">
        <text>tRNA(Thr) + L-threonine + ATP = L-threonyl-tRNA(Thr) + AMP + diphosphate + H(+)</text>
        <dbReference type="Rhea" id="RHEA:24624"/>
        <dbReference type="Rhea" id="RHEA-COMP:9670"/>
        <dbReference type="Rhea" id="RHEA-COMP:9704"/>
        <dbReference type="ChEBI" id="CHEBI:15378"/>
        <dbReference type="ChEBI" id="CHEBI:30616"/>
        <dbReference type="ChEBI" id="CHEBI:33019"/>
        <dbReference type="ChEBI" id="CHEBI:57926"/>
        <dbReference type="ChEBI" id="CHEBI:78442"/>
        <dbReference type="ChEBI" id="CHEBI:78534"/>
        <dbReference type="ChEBI" id="CHEBI:456215"/>
        <dbReference type="EC" id="6.1.1.3"/>
    </reaction>
</comment>
<dbReference type="PROSITE" id="PS51880">
    <property type="entry name" value="TGS"/>
    <property type="match status" value="1"/>
</dbReference>
<dbReference type="HAMAP" id="MF_00184">
    <property type="entry name" value="Thr_tRNA_synth"/>
    <property type="match status" value="1"/>
</dbReference>
<feature type="transmembrane region" description="Helical" evidence="18">
    <location>
        <begin position="71"/>
        <end position="91"/>
    </location>
</feature>
<dbReference type="PROSITE" id="PS50862">
    <property type="entry name" value="AA_TRNA_LIGASE_II"/>
    <property type="match status" value="1"/>
</dbReference>
<dbReference type="PRINTS" id="PR01047">
    <property type="entry name" value="TRNASYNTHTHR"/>
</dbReference>
<evidence type="ECO:0000256" key="18">
    <source>
        <dbReference type="SAM" id="Phobius"/>
    </source>
</evidence>
<keyword evidence="11" id="KW-0648">Protein biosynthesis</keyword>
<dbReference type="SUPFAM" id="SSF55186">
    <property type="entry name" value="ThrRS/AlaRS common domain"/>
    <property type="match status" value="1"/>
</dbReference>
<evidence type="ECO:0000256" key="16">
    <source>
        <dbReference type="ARBA" id="ARBA00049515"/>
    </source>
</evidence>
<dbReference type="CDD" id="cd00771">
    <property type="entry name" value="ThrRS_core"/>
    <property type="match status" value="1"/>
</dbReference>
<evidence type="ECO:0000256" key="11">
    <source>
        <dbReference type="ARBA" id="ARBA00022917"/>
    </source>
</evidence>
<dbReference type="SUPFAM" id="SSF81271">
    <property type="entry name" value="TGS-like"/>
    <property type="match status" value="1"/>
</dbReference>
<keyword evidence="18" id="KW-0472">Membrane</keyword>
<keyword evidence="12" id="KW-0809">Transit peptide</keyword>
<evidence type="ECO:0000313" key="21">
    <source>
        <dbReference type="EMBL" id="ETO16553.1"/>
    </source>
</evidence>
<feature type="domain" description="Aminoacyl-transfer RNA synthetases class-II family profile" evidence="19">
    <location>
        <begin position="450"/>
        <end position="741"/>
    </location>
</feature>
<feature type="compositionally biased region" description="Basic and acidic residues" evidence="17">
    <location>
        <begin position="32"/>
        <end position="52"/>
    </location>
</feature>
<evidence type="ECO:0000256" key="6">
    <source>
        <dbReference type="ARBA" id="ARBA00022490"/>
    </source>
</evidence>
<dbReference type="OMA" id="WYADGMY"/>
<keyword evidence="9" id="KW-0547">Nucleotide-binding</keyword>
<dbReference type="CDD" id="cd01667">
    <property type="entry name" value="TGS_ThrRS"/>
    <property type="match status" value="1"/>
</dbReference>
<dbReference type="Gene3D" id="3.10.20.30">
    <property type="match status" value="1"/>
</dbReference>
<evidence type="ECO:0000256" key="17">
    <source>
        <dbReference type="SAM" id="MobiDB-lite"/>
    </source>
</evidence>
<dbReference type="InterPro" id="IPR012676">
    <property type="entry name" value="TGS-like"/>
</dbReference>
<keyword evidence="13" id="KW-0496">Mitochondrion</keyword>
<dbReference type="Pfam" id="PF02824">
    <property type="entry name" value="TGS"/>
    <property type="match status" value="1"/>
</dbReference>
<feature type="compositionally biased region" description="Polar residues" evidence="17">
    <location>
        <begin position="1"/>
        <end position="11"/>
    </location>
</feature>
<evidence type="ECO:0000256" key="7">
    <source>
        <dbReference type="ARBA" id="ARBA00022553"/>
    </source>
</evidence>
<dbReference type="InterPro" id="IPR004154">
    <property type="entry name" value="Anticodon-bd"/>
</dbReference>
<dbReference type="GO" id="GO:0006435">
    <property type="term" value="P:threonyl-tRNA aminoacylation"/>
    <property type="evidence" value="ECO:0007669"/>
    <property type="project" value="InterPro"/>
</dbReference>
<proteinExistence type="inferred from homology"/>
<dbReference type="FunFam" id="3.30.930.10:FF:000039">
    <property type="entry name" value="Threonyl-tRNA synthetase, mitochondrial"/>
    <property type="match status" value="1"/>
</dbReference>
<dbReference type="InterPro" id="IPR002320">
    <property type="entry name" value="Thr-tRNA-ligase_IIa"/>
</dbReference>
<dbReference type="AlphaFoldDB" id="X6MRC0"/>
<evidence type="ECO:0000256" key="8">
    <source>
        <dbReference type="ARBA" id="ARBA00022598"/>
    </source>
</evidence>
<keyword evidence="14 21" id="KW-0030">Aminoacyl-tRNA synthetase</keyword>
<dbReference type="GO" id="GO:0004829">
    <property type="term" value="F:threonine-tRNA ligase activity"/>
    <property type="evidence" value="ECO:0007669"/>
    <property type="project" value="UniProtKB-EC"/>
</dbReference>
<evidence type="ECO:0000259" key="19">
    <source>
        <dbReference type="PROSITE" id="PS50862"/>
    </source>
</evidence>
<evidence type="ECO:0000256" key="12">
    <source>
        <dbReference type="ARBA" id="ARBA00022946"/>
    </source>
</evidence>
<dbReference type="InterPro" id="IPR004095">
    <property type="entry name" value="TGS"/>
</dbReference>
<dbReference type="SUPFAM" id="SSF55681">
    <property type="entry name" value="Class II aaRS and biotin synthetases"/>
    <property type="match status" value="1"/>
</dbReference>
<evidence type="ECO:0000313" key="22">
    <source>
        <dbReference type="Proteomes" id="UP000023152"/>
    </source>
</evidence>
<name>X6MRC0_RETFI</name>
<dbReference type="Proteomes" id="UP000023152">
    <property type="component" value="Unassembled WGS sequence"/>
</dbReference>
<dbReference type="GO" id="GO:0005524">
    <property type="term" value="F:ATP binding"/>
    <property type="evidence" value="ECO:0007669"/>
    <property type="project" value="UniProtKB-KW"/>
</dbReference>
<dbReference type="SUPFAM" id="SSF52954">
    <property type="entry name" value="Class II aaRS ABD-related"/>
    <property type="match status" value="1"/>
</dbReference>
<comment type="caution">
    <text evidence="21">The sequence shown here is derived from an EMBL/GenBank/DDBJ whole genome shotgun (WGS) entry which is preliminary data.</text>
</comment>
<keyword evidence="6" id="KW-0963">Cytoplasm</keyword>
<evidence type="ECO:0000259" key="20">
    <source>
        <dbReference type="PROSITE" id="PS51880"/>
    </source>
</evidence>
<evidence type="ECO:0000256" key="9">
    <source>
        <dbReference type="ARBA" id="ARBA00022741"/>
    </source>
</evidence>
<dbReference type="EMBL" id="ASPP01018112">
    <property type="protein sequence ID" value="ETO16553.1"/>
    <property type="molecule type" value="Genomic_DNA"/>
</dbReference>
<dbReference type="Pfam" id="PF00587">
    <property type="entry name" value="tRNA-synt_2b"/>
    <property type="match status" value="1"/>
</dbReference>
<feature type="compositionally biased region" description="Low complexity" evidence="17">
    <location>
        <begin position="22"/>
        <end position="31"/>
    </location>
</feature>
<dbReference type="InterPro" id="IPR006195">
    <property type="entry name" value="aa-tRNA-synth_II"/>
</dbReference>
<reference evidence="21 22" key="1">
    <citation type="journal article" date="2013" name="Curr. Biol.">
        <title>The Genome of the Foraminiferan Reticulomyxa filosa.</title>
        <authorList>
            <person name="Glockner G."/>
            <person name="Hulsmann N."/>
            <person name="Schleicher M."/>
            <person name="Noegel A.A."/>
            <person name="Eichinger L."/>
            <person name="Gallinger C."/>
            <person name="Pawlowski J."/>
            <person name="Sierra R."/>
            <person name="Euteneuer U."/>
            <person name="Pillet L."/>
            <person name="Moustafa A."/>
            <person name="Platzer M."/>
            <person name="Groth M."/>
            <person name="Szafranski K."/>
            <person name="Schliwa M."/>
        </authorList>
    </citation>
    <scope>NUCLEOTIDE SEQUENCE [LARGE SCALE GENOMIC DNA]</scope>
</reference>